<evidence type="ECO:0000313" key="1">
    <source>
        <dbReference type="EMBL" id="BCK84984.1"/>
    </source>
</evidence>
<dbReference type="AlphaFoldDB" id="A0A810QAJ6"/>
<dbReference type="KEGG" id="pfaa:MM59RIKEN_23030"/>
<proteinExistence type="predicted"/>
<accession>A0A810QAJ6</accession>
<keyword evidence="2" id="KW-1185">Reference proteome</keyword>
<evidence type="ECO:0000313" key="2">
    <source>
        <dbReference type="Proteomes" id="UP000679848"/>
    </source>
</evidence>
<gene>
    <name evidence="1" type="ORF">MM59RIKEN_23030</name>
</gene>
<dbReference type="Proteomes" id="UP000679848">
    <property type="component" value="Chromosome"/>
</dbReference>
<sequence>MQYCMTMEQTRRIAVFFDSDDDEAAIEKANQILKETPSEDYESGDKEYDYALCNVDTERTILDWD</sequence>
<protein>
    <submittedName>
        <fullName evidence="1">Uncharacterized protein</fullName>
    </submittedName>
</protein>
<name>A0A810QAJ6_9FIRM</name>
<organism evidence="1 2">
    <name type="scientific">Pusillibacter faecalis</name>
    <dbReference type="NCBI Taxonomy" id="2714358"/>
    <lineage>
        <taxon>Bacteria</taxon>
        <taxon>Bacillati</taxon>
        <taxon>Bacillota</taxon>
        <taxon>Clostridia</taxon>
        <taxon>Eubacteriales</taxon>
        <taxon>Oscillospiraceae</taxon>
        <taxon>Pusillibacter</taxon>
    </lineage>
</organism>
<dbReference type="EMBL" id="AP023420">
    <property type="protein sequence ID" value="BCK84984.1"/>
    <property type="molecule type" value="Genomic_DNA"/>
</dbReference>
<reference evidence="1" key="1">
    <citation type="submission" date="2020-09" db="EMBL/GenBank/DDBJ databases">
        <title>New species isolated from human feces.</title>
        <authorList>
            <person name="Kitahara M."/>
            <person name="Shigeno Y."/>
            <person name="Shime M."/>
            <person name="Matsumoto Y."/>
            <person name="Nakamura S."/>
            <person name="Motooka D."/>
            <person name="Fukuoka S."/>
            <person name="Nishikawa H."/>
            <person name="Benno Y."/>
        </authorList>
    </citation>
    <scope>NUCLEOTIDE SEQUENCE</scope>
    <source>
        <strain evidence="1">MM59</strain>
    </source>
</reference>